<accession>A0AAQ3RVT4</accession>
<sequence>MLQDVRDTSGVFGRSAENNSKHFILIVIGNRHDLSSSLDMPEKHHFRFTFRNEFLGDFLKTQFKGNFILNLRKGWGRGRRRRGRGRKNSLRGERRETVGGGSEVRGRGRRRKQSGGAAAEE</sequence>
<dbReference type="EMBL" id="CP144696">
    <property type="protein sequence ID" value="WVZ09714.1"/>
    <property type="molecule type" value="Genomic_DNA"/>
</dbReference>
<evidence type="ECO:0000256" key="1">
    <source>
        <dbReference type="SAM" id="MobiDB-lite"/>
    </source>
</evidence>
<organism evidence="2 3">
    <name type="scientific">Vigna mungo</name>
    <name type="common">Black gram</name>
    <name type="synonym">Phaseolus mungo</name>
    <dbReference type="NCBI Taxonomy" id="3915"/>
    <lineage>
        <taxon>Eukaryota</taxon>
        <taxon>Viridiplantae</taxon>
        <taxon>Streptophyta</taxon>
        <taxon>Embryophyta</taxon>
        <taxon>Tracheophyta</taxon>
        <taxon>Spermatophyta</taxon>
        <taxon>Magnoliopsida</taxon>
        <taxon>eudicotyledons</taxon>
        <taxon>Gunneridae</taxon>
        <taxon>Pentapetalae</taxon>
        <taxon>rosids</taxon>
        <taxon>fabids</taxon>
        <taxon>Fabales</taxon>
        <taxon>Fabaceae</taxon>
        <taxon>Papilionoideae</taxon>
        <taxon>50 kb inversion clade</taxon>
        <taxon>NPAAA clade</taxon>
        <taxon>indigoferoid/millettioid clade</taxon>
        <taxon>Phaseoleae</taxon>
        <taxon>Vigna</taxon>
    </lineage>
</organism>
<feature type="compositionally biased region" description="Basic residues" evidence="1">
    <location>
        <begin position="76"/>
        <end position="89"/>
    </location>
</feature>
<evidence type="ECO:0000313" key="3">
    <source>
        <dbReference type="Proteomes" id="UP001374535"/>
    </source>
</evidence>
<dbReference type="Proteomes" id="UP001374535">
    <property type="component" value="Chromosome 5"/>
</dbReference>
<gene>
    <name evidence="2" type="ORF">V8G54_014244</name>
</gene>
<keyword evidence="3" id="KW-1185">Reference proteome</keyword>
<dbReference type="AlphaFoldDB" id="A0AAQ3RVT4"/>
<proteinExistence type="predicted"/>
<feature type="region of interest" description="Disordered" evidence="1">
    <location>
        <begin position="76"/>
        <end position="121"/>
    </location>
</feature>
<evidence type="ECO:0000313" key="2">
    <source>
        <dbReference type="EMBL" id="WVZ09714.1"/>
    </source>
</evidence>
<name>A0AAQ3RVT4_VIGMU</name>
<reference evidence="2 3" key="1">
    <citation type="journal article" date="2023" name="Life. Sci Alliance">
        <title>Evolutionary insights into 3D genome organization and epigenetic landscape of Vigna mungo.</title>
        <authorList>
            <person name="Junaid A."/>
            <person name="Singh B."/>
            <person name="Bhatia S."/>
        </authorList>
    </citation>
    <scope>NUCLEOTIDE SEQUENCE [LARGE SCALE GENOMIC DNA]</scope>
    <source>
        <strain evidence="2">Urdbean</strain>
    </source>
</reference>
<protein>
    <submittedName>
        <fullName evidence="2">Uncharacterized protein</fullName>
    </submittedName>
</protein>